<dbReference type="InterPro" id="IPR027458">
    <property type="entry name" value="STE2_TM1-TM2_sf"/>
</dbReference>
<reference evidence="2" key="1">
    <citation type="submission" date="2023-03" db="EMBL/GenBank/DDBJ databases">
        <title>Massive genome expansion in bonnet fungi (Mycena s.s.) driven by repeated elements and novel gene families across ecological guilds.</title>
        <authorList>
            <consortium name="Lawrence Berkeley National Laboratory"/>
            <person name="Harder C.B."/>
            <person name="Miyauchi S."/>
            <person name="Viragh M."/>
            <person name="Kuo A."/>
            <person name="Thoen E."/>
            <person name="Andreopoulos B."/>
            <person name="Lu D."/>
            <person name="Skrede I."/>
            <person name="Drula E."/>
            <person name="Henrissat B."/>
            <person name="Morin E."/>
            <person name="Kohler A."/>
            <person name="Barry K."/>
            <person name="LaButti K."/>
            <person name="Morin E."/>
            <person name="Salamov A."/>
            <person name="Lipzen A."/>
            <person name="Mereny Z."/>
            <person name="Hegedus B."/>
            <person name="Baldrian P."/>
            <person name="Stursova M."/>
            <person name="Weitz H."/>
            <person name="Taylor A."/>
            <person name="Grigoriev I.V."/>
            <person name="Nagy L.G."/>
            <person name="Martin F."/>
            <person name="Kauserud H."/>
        </authorList>
    </citation>
    <scope>NUCLEOTIDE SEQUENCE</scope>
    <source>
        <strain evidence="2">CBHHK200</strain>
    </source>
</reference>
<dbReference type="AlphaFoldDB" id="A0AAD6S1P1"/>
<keyword evidence="1" id="KW-0812">Transmembrane</keyword>
<keyword evidence="1" id="KW-0472">Membrane</keyword>
<keyword evidence="1" id="KW-1133">Transmembrane helix</keyword>
<dbReference type="Gene3D" id="1.10.287.920">
    <property type="entry name" value="Pheromone alpha factor receptor"/>
    <property type="match status" value="1"/>
</dbReference>
<proteinExistence type="predicted"/>
<evidence type="ECO:0000313" key="3">
    <source>
        <dbReference type="Proteomes" id="UP001218188"/>
    </source>
</evidence>
<feature type="transmembrane region" description="Helical" evidence="1">
    <location>
        <begin position="224"/>
        <end position="245"/>
    </location>
</feature>
<comment type="caution">
    <text evidence="2">The sequence shown here is derived from an EMBL/GenBank/DDBJ whole genome shotgun (WGS) entry which is preliminary data.</text>
</comment>
<keyword evidence="3" id="KW-1185">Reference proteome</keyword>
<organism evidence="2 3">
    <name type="scientific">Mycena alexandri</name>
    <dbReference type="NCBI Taxonomy" id="1745969"/>
    <lineage>
        <taxon>Eukaryota</taxon>
        <taxon>Fungi</taxon>
        <taxon>Dikarya</taxon>
        <taxon>Basidiomycota</taxon>
        <taxon>Agaricomycotina</taxon>
        <taxon>Agaricomycetes</taxon>
        <taxon>Agaricomycetidae</taxon>
        <taxon>Agaricales</taxon>
        <taxon>Marasmiineae</taxon>
        <taxon>Mycenaceae</taxon>
        <taxon>Mycena</taxon>
    </lineage>
</organism>
<name>A0AAD6S1P1_9AGAR</name>
<evidence type="ECO:0000256" key="1">
    <source>
        <dbReference type="SAM" id="Phobius"/>
    </source>
</evidence>
<feature type="transmembrane region" description="Helical" evidence="1">
    <location>
        <begin position="257"/>
        <end position="279"/>
    </location>
</feature>
<evidence type="ECO:0000313" key="2">
    <source>
        <dbReference type="EMBL" id="KAJ7019184.1"/>
    </source>
</evidence>
<gene>
    <name evidence="2" type="ORF">C8F04DRAFT_1276553</name>
</gene>
<feature type="transmembrane region" description="Helical" evidence="1">
    <location>
        <begin position="61"/>
        <end position="78"/>
    </location>
</feature>
<feature type="transmembrane region" description="Helical" evidence="1">
    <location>
        <begin position="133"/>
        <end position="157"/>
    </location>
</feature>
<dbReference type="EMBL" id="JARJCM010000303">
    <property type="protein sequence ID" value="KAJ7019184.1"/>
    <property type="molecule type" value="Genomic_DNA"/>
</dbReference>
<feature type="transmembrane region" description="Helical" evidence="1">
    <location>
        <begin position="27"/>
        <end position="49"/>
    </location>
</feature>
<accession>A0AAD6S1P1</accession>
<dbReference type="Proteomes" id="UP001218188">
    <property type="component" value="Unassembled WGS sequence"/>
</dbReference>
<sequence length="359" mass="39657">MSAASTNLTSIPGPPPGTVWRAAVGPALNFIMIAATMGSALIAMLLALFFFSTPSLRRKPVFILNVAGLILGIWYAIAQVYEEFRTLLFPNDPVDPHFILVMGAWVVIVPALIDCILLLRISVVYPYSRTSPATFYFVMGVPILTMIARLINAAIFLDRFVKTINTKTAAGEALQALAFHLPSIKIEWVLQVFDDIFSSAIFLSRVYTQTMFSHGRTMSQTIRALFWISASNFVFPVILGIAQLATYLANPDSLTPLYIEAVNFHFTIMGVVFATLWVAEGEWAGTRNFGSKESVSASSEVSTIILNTRRQRRRMNTEISILGISTETEVYPQSLSDSAAKQLQSEYEMADRNGNVNGM</sequence>
<feature type="transmembrane region" description="Helical" evidence="1">
    <location>
        <begin position="98"/>
        <end position="121"/>
    </location>
</feature>
<protein>
    <submittedName>
        <fullName evidence="2">Uncharacterized protein</fullName>
    </submittedName>
</protein>